<dbReference type="EMBL" id="CP046916">
    <property type="protein sequence ID" value="QGZ66082.1"/>
    <property type="molecule type" value="Genomic_DNA"/>
</dbReference>
<evidence type="ECO:0000259" key="1">
    <source>
        <dbReference type="Pfam" id="PF13503"/>
    </source>
</evidence>
<protein>
    <submittedName>
        <fullName evidence="2">DUF4123 domain-containing protein</fullName>
    </submittedName>
</protein>
<dbReference type="KEGG" id="pacs:FAZ98_30155"/>
<name>A0A7Z2JHS0_9BURK</name>
<dbReference type="InterPro" id="IPR025391">
    <property type="entry name" value="DUF4123"/>
</dbReference>
<evidence type="ECO:0000313" key="3">
    <source>
        <dbReference type="Proteomes" id="UP000433577"/>
    </source>
</evidence>
<accession>A0A7Z2JHS0</accession>
<organism evidence="2 3">
    <name type="scientific">Paraburkholderia acidisoli</name>
    <dbReference type="NCBI Taxonomy" id="2571748"/>
    <lineage>
        <taxon>Bacteria</taxon>
        <taxon>Pseudomonadati</taxon>
        <taxon>Pseudomonadota</taxon>
        <taxon>Betaproteobacteria</taxon>
        <taxon>Burkholderiales</taxon>
        <taxon>Burkholderiaceae</taxon>
        <taxon>Paraburkholderia</taxon>
    </lineage>
</organism>
<feature type="domain" description="DUF4123" evidence="1">
    <location>
        <begin position="30"/>
        <end position="157"/>
    </location>
</feature>
<gene>
    <name evidence="2" type="ORF">FAZ98_30155</name>
</gene>
<dbReference type="Proteomes" id="UP000433577">
    <property type="component" value="Chromosome 4"/>
</dbReference>
<dbReference type="AlphaFoldDB" id="A0A7Z2JHS0"/>
<keyword evidence="3" id="KW-1185">Reference proteome</keyword>
<proteinExistence type="predicted"/>
<reference evidence="2 3" key="1">
    <citation type="submission" date="2019-12" db="EMBL/GenBank/DDBJ databases">
        <title>Paraburkholderia acidiphila 7Q-K02 sp. nov and Paraburkholderia acidisoli DHF22 sp. nov., two strains isolated from forest soil.</title>
        <authorList>
            <person name="Gao Z."/>
            <person name="Qiu L."/>
        </authorList>
    </citation>
    <scope>NUCLEOTIDE SEQUENCE [LARGE SCALE GENOMIC DNA]</scope>
    <source>
        <strain evidence="2 3">DHF22</strain>
    </source>
</reference>
<evidence type="ECO:0000313" key="2">
    <source>
        <dbReference type="EMBL" id="QGZ66082.1"/>
    </source>
</evidence>
<sequence>MSPQAMSSNHEDLARDLAALPVPEPRERRYALVDLAQLSSEQRRLLRADRLPPGARLFDHDAVLERQRDIGAVLVDLTGAEQPSHESHAFCVSLVESGRGLAQASWLVSAAPVAGLSQHLARYLKVALPDQRRALLRFYDAWLLPRFVRVLSPAQWTDFMQLASQWRAMQPDGTWVDLRTRPERFVVEEGAAPPAEAGAAWPMAESQHRMMVYAGLPGQVMRRYFDEQPVRAQARTRAQVYAEGVSTMRKAARHGVAEIDDLEAIMMIGLLNGPAFVELPAVHEQFAQLDAGADFQQVLMRLAAIRA</sequence>
<dbReference type="Pfam" id="PF13503">
    <property type="entry name" value="DUF4123"/>
    <property type="match status" value="1"/>
</dbReference>